<dbReference type="Proteomes" id="UP000277671">
    <property type="component" value="Unassembled WGS sequence"/>
</dbReference>
<keyword evidence="3" id="KW-0808">Transferase</keyword>
<dbReference type="InterPro" id="IPR052016">
    <property type="entry name" value="Bact_Sigma-Reg"/>
</dbReference>
<dbReference type="InterPro" id="IPR001932">
    <property type="entry name" value="PPM-type_phosphatase-like_dom"/>
</dbReference>
<dbReference type="Pfam" id="PF07228">
    <property type="entry name" value="SpoIIE"/>
    <property type="match status" value="1"/>
</dbReference>
<dbReference type="InterPro" id="IPR036457">
    <property type="entry name" value="PPM-type-like_dom_sf"/>
</dbReference>
<dbReference type="GO" id="GO:0016791">
    <property type="term" value="F:phosphatase activity"/>
    <property type="evidence" value="ECO:0007669"/>
    <property type="project" value="TreeGrafter"/>
</dbReference>
<sequence>MSSGPATDGRWRHARPVYGLRQVADEADLVAGGDWYDAVTRGDGHLVLVVGEVLDTGVLAMAAMGQLRTALLAHLLAGVPPGSALTRLNHQFGHARRRWDAIVLCLQFDPGTGQLCYASAGHPSPLCLGPEGQIDLLHRQPLGPPVGERSDTSYETVETRLASGARLLFHQPNQVPTHSTVRAGGRRGPVPGSPGQVASDLVTRQEGGGPVAAIPHGPAEEEIEELVQVRFVQAPRRPRAEDVAVLLLADTAPERLALRLPADPTRLAALRKRLVDFLTVHGVGEPDLFDLVVAVSEAAANAIEHPVSPAERSITVEVTVADGTVVATVRDSGQWRESDDDPGFRGRGLALIRALGELSVQRTSAGTEVTFWRRLAN</sequence>
<dbReference type="PANTHER" id="PTHR43156:SF2">
    <property type="entry name" value="STAGE II SPORULATION PROTEIN E"/>
    <property type="match status" value="1"/>
</dbReference>
<dbReference type="RefSeq" id="WP_170208684.1">
    <property type="nucleotide sequence ID" value="NZ_RBKT01000001.1"/>
</dbReference>
<keyword evidence="1" id="KW-0378">Hydrolase</keyword>
<organism evidence="3 4">
    <name type="scientific">Micromonospora pisi</name>
    <dbReference type="NCBI Taxonomy" id="589240"/>
    <lineage>
        <taxon>Bacteria</taxon>
        <taxon>Bacillati</taxon>
        <taxon>Actinomycetota</taxon>
        <taxon>Actinomycetes</taxon>
        <taxon>Micromonosporales</taxon>
        <taxon>Micromonosporaceae</taxon>
        <taxon>Micromonospora</taxon>
    </lineage>
</organism>
<protein>
    <submittedName>
        <fullName evidence="3">Histidine kinase-like protein</fullName>
    </submittedName>
</protein>
<evidence type="ECO:0000256" key="1">
    <source>
        <dbReference type="ARBA" id="ARBA00022801"/>
    </source>
</evidence>
<comment type="caution">
    <text evidence="3">The sequence shown here is derived from an EMBL/GenBank/DDBJ whole genome shotgun (WGS) entry which is preliminary data.</text>
</comment>
<dbReference type="PANTHER" id="PTHR43156">
    <property type="entry name" value="STAGE II SPORULATION PROTEIN E-RELATED"/>
    <property type="match status" value="1"/>
</dbReference>
<dbReference type="CDD" id="cd16936">
    <property type="entry name" value="HATPase_RsbW-like"/>
    <property type="match status" value="1"/>
</dbReference>
<dbReference type="Gene3D" id="3.30.565.10">
    <property type="entry name" value="Histidine kinase-like ATPase, C-terminal domain"/>
    <property type="match status" value="1"/>
</dbReference>
<dbReference type="Pfam" id="PF13581">
    <property type="entry name" value="HATPase_c_2"/>
    <property type="match status" value="1"/>
</dbReference>
<evidence type="ECO:0000313" key="4">
    <source>
        <dbReference type="Proteomes" id="UP000277671"/>
    </source>
</evidence>
<gene>
    <name evidence="3" type="ORF">BDK92_5174</name>
</gene>
<keyword evidence="4" id="KW-1185">Reference proteome</keyword>
<proteinExistence type="predicted"/>
<keyword evidence="3" id="KW-0418">Kinase</keyword>
<reference evidence="3 4" key="1">
    <citation type="submission" date="2018-10" db="EMBL/GenBank/DDBJ databases">
        <title>Sequencing the genomes of 1000 actinobacteria strains.</title>
        <authorList>
            <person name="Klenk H.-P."/>
        </authorList>
    </citation>
    <scope>NUCLEOTIDE SEQUENCE [LARGE SCALE GENOMIC DNA]</scope>
    <source>
        <strain evidence="3 4">DSM 45175</strain>
    </source>
</reference>
<dbReference type="GO" id="GO:0016301">
    <property type="term" value="F:kinase activity"/>
    <property type="evidence" value="ECO:0007669"/>
    <property type="project" value="UniProtKB-KW"/>
</dbReference>
<dbReference type="EMBL" id="RBKT01000001">
    <property type="protein sequence ID" value="RKR90793.1"/>
    <property type="molecule type" value="Genomic_DNA"/>
</dbReference>
<dbReference type="InterPro" id="IPR036890">
    <property type="entry name" value="HATPase_C_sf"/>
</dbReference>
<evidence type="ECO:0000313" key="3">
    <source>
        <dbReference type="EMBL" id="RKR90793.1"/>
    </source>
</evidence>
<dbReference type="SMART" id="SM00331">
    <property type="entry name" value="PP2C_SIG"/>
    <property type="match status" value="1"/>
</dbReference>
<name>A0A495JPA8_9ACTN</name>
<dbReference type="Gene3D" id="3.60.40.10">
    <property type="entry name" value="PPM-type phosphatase domain"/>
    <property type="match status" value="1"/>
</dbReference>
<evidence type="ECO:0000259" key="2">
    <source>
        <dbReference type="SMART" id="SM00331"/>
    </source>
</evidence>
<accession>A0A495JPA8</accession>
<dbReference type="SUPFAM" id="SSF55874">
    <property type="entry name" value="ATPase domain of HSP90 chaperone/DNA topoisomerase II/histidine kinase"/>
    <property type="match status" value="1"/>
</dbReference>
<dbReference type="InterPro" id="IPR003594">
    <property type="entry name" value="HATPase_dom"/>
</dbReference>
<feature type="domain" description="PPM-type phosphatase" evidence="2">
    <location>
        <begin position="15"/>
        <end position="251"/>
    </location>
</feature>
<dbReference type="AlphaFoldDB" id="A0A495JPA8"/>